<accession>A0A6S7K3N6</accession>
<evidence type="ECO:0000313" key="2">
    <source>
        <dbReference type="Proteomes" id="UP001152795"/>
    </source>
</evidence>
<keyword evidence="2" id="KW-1185">Reference proteome</keyword>
<sequence>MGASWIRLSVRVQLCKPEKKPCLNALGGLSIIQNGKIPTFIDGEIKKKVFSAEGTNEACISELQQGLKKVGIYQLGCKLPIFLDLLKPTSTQTLTMRSLTSLLKTTFSEEGSNKRQFENQIYAEFLKYLRQVASK</sequence>
<dbReference type="EMBL" id="CACRXK020012012">
    <property type="protein sequence ID" value="CAB4022501.1"/>
    <property type="molecule type" value="Genomic_DNA"/>
</dbReference>
<organism evidence="1 2">
    <name type="scientific">Paramuricea clavata</name>
    <name type="common">Red gorgonian</name>
    <name type="synonym">Violescent sea-whip</name>
    <dbReference type="NCBI Taxonomy" id="317549"/>
    <lineage>
        <taxon>Eukaryota</taxon>
        <taxon>Metazoa</taxon>
        <taxon>Cnidaria</taxon>
        <taxon>Anthozoa</taxon>
        <taxon>Octocorallia</taxon>
        <taxon>Malacalcyonacea</taxon>
        <taxon>Plexauridae</taxon>
        <taxon>Paramuricea</taxon>
    </lineage>
</organism>
<dbReference type="OrthoDB" id="5988101at2759"/>
<name>A0A6S7K3N6_PARCT</name>
<protein>
    <submittedName>
        <fullName evidence="1">Uncharacterized protein</fullName>
    </submittedName>
</protein>
<gene>
    <name evidence="1" type="ORF">PACLA_8A077725</name>
</gene>
<evidence type="ECO:0000313" key="1">
    <source>
        <dbReference type="EMBL" id="CAB4022501.1"/>
    </source>
</evidence>
<dbReference type="Proteomes" id="UP001152795">
    <property type="component" value="Unassembled WGS sequence"/>
</dbReference>
<dbReference type="AlphaFoldDB" id="A0A6S7K3N6"/>
<comment type="caution">
    <text evidence="1">The sequence shown here is derived from an EMBL/GenBank/DDBJ whole genome shotgun (WGS) entry which is preliminary data.</text>
</comment>
<reference evidence="1" key="1">
    <citation type="submission" date="2020-04" db="EMBL/GenBank/DDBJ databases">
        <authorList>
            <person name="Alioto T."/>
            <person name="Alioto T."/>
            <person name="Gomez Garrido J."/>
        </authorList>
    </citation>
    <scope>NUCLEOTIDE SEQUENCE</scope>
    <source>
        <strain evidence="1">A484AB</strain>
    </source>
</reference>
<proteinExistence type="predicted"/>